<evidence type="ECO:0000256" key="2">
    <source>
        <dbReference type="ARBA" id="ARBA00022448"/>
    </source>
</evidence>
<gene>
    <name evidence="6" type="ORF">JIG36_03860</name>
</gene>
<evidence type="ECO:0000256" key="3">
    <source>
        <dbReference type="ARBA" id="ARBA00022729"/>
    </source>
</evidence>
<dbReference type="InterPro" id="IPR030678">
    <property type="entry name" value="Peptide/Ni-bd"/>
</dbReference>
<feature type="signal peptide" evidence="4">
    <location>
        <begin position="1"/>
        <end position="31"/>
    </location>
</feature>
<dbReference type="SUPFAM" id="SSF53850">
    <property type="entry name" value="Periplasmic binding protein-like II"/>
    <property type="match status" value="1"/>
</dbReference>
<evidence type="ECO:0000313" key="6">
    <source>
        <dbReference type="EMBL" id="MBM2614690.1"/>
    </source>
</evidence>
<dbReference type="PROSITE" id="PS51257">
    <property type="entry name" value="PROKAR_LIPOPROTEIN"/>
    <property type="match status" value="1"/>
</dbReference>
<dbReference type="Gene3D" id="3.10.105.10">
    <property type="entry name" value="Dipeptide-binding Protein, Domain 3"/>
    <property type="match status" value="1"/>
</dbReference>
<name>A0ABS2A4N8_9ACTN</name>
<dbReference type="RefSeq" id="WP_203374562.1">
    <property type="nucleotide sequence ID" value="NZ_JAENHP010000001.1"/>
</dbReference>
<keyword evidence="2" id="KW-0813">Transport</keyword>
<organism evidence="6 7">
    <name type="scientific">Paractinoplanes ovalisporus</name>
    <dbReference type="NCBI Taxonomy" id="2810368"/>
    <lineage>
        <taxon>Bacteria</taxon>
        <taxon>Bacillati</taxon>
        <taxon>Actinomycetota</taxon>
        <taxon>Actinomycetes</taxon>
        <taxon>Micromonosporales</taxon>
        <taxon>Micromonosporaceae</taxon>
        <taxon>Paractinoplanes</taxon>
    </lineage>
</organism>
<dbReference type="Gene3D" id="3.40.190.10">
    <property type="entry name" value="Periplasmic binding protein-like II"/>
    <property type="match status" value="1"/>
</dbReference>
<reference evidence="6 7" key="1">
    <citation type="submission" date="2021-01" db="EMBL/GenBank/DDBJ databases">
        <title>Actinoplanes sp. nov. LDG1-06 isolated from lichen.</title>
        <authorList>
            <person name="Saeng-In P."/>
            <person name="Phongsopitanun W."/>
            <person name="Kanchanasin P."/>
            <person name="Yuki M."/>
            <person name="Kudo T."/>
            <person name="Ohkuma M."/>
            <person name="Tanasupawat S."/>
        </authorList>
    </citation>
    <scope>NUCLEOTIDE SEQUENCE [LARGE SCALE GENOMIC DNA]</scope>
    <source>
        <strain evidence="6 7">LDG1-06</strain>
    </source>
</reference>
<dbReference type="Proteomes" id="UP000632138">
    <property type="component" value="Unassembled WGS sequence"/>
</dbReference>
<evidence type="ECO:0000256" key="1">
    <source>
        <dbReference type="ARBA" id="ARBA00005695"/>
    </source>
</evidence>
<dbReference type="PANTHER" id="PTHR30290">
    <property type="entry name" value="PERIPLASMIC BINDING COMPONENT OF ABC TRANSPORTER"/>
    <property type="match status" value="1"/>
</dbReference>
<evidence type="ECO:0000313" key="7">
    <source>
        <dbReference type="Proteomes" id="UP000632138"/>
    </source>
</evidence>
<protein>
    <recommendedName>
        <fullName evidence="5">Solute-binding protein family 5 domain-containing protein</fullName>
    </recommendedName>
</protein>
<evidence type="ECO:0000256" key="4">
    <source>
        <dbReference type="SAM" id="SignalP"/>
    </source>
</evidence>
<dbReference type="EMBL" id="JAENHP010000001">
    <property type="protein sequence ID" value="MBM2614690.1"/>
    <property type="molecule type" value="Genomic_DNA"/>
</dbReference>
<comment type="caution">
    <text evidence="6">The sequence shown here is derived from an EMBL/GenBank/DDBJ whole genome shotgun (WGS) entry which is preliminary data.</text>
</comment>
<feature type="chain" id="PRO_5045408505" description="Solute-binding protein family 5 domain-containing protein" evidence="4">
    <location>
        <begin position="32"/>
        <end position="519"/>
    </location>
</feature>
<dbReference type="PANTHER" id="PTHR30290:SF9">
    <property type="entry name" value="OLIGOPEPTIDE-BINDING PROTEIN APPA"/>
    <property type="match status" value="1"/>
</dbReference>
<feature type="domain" description="Solute-binding protein family 5" evidence="5">
    <location>
        <begin position="82"/>
        <end position="414"/>
    </location>
</feature>
<evidence type="ECO:0000259" key="5">
    <source>
        <dbReference type="Pfam" id="PF00496"/>
    </source>
</evidence>
<proteinExistence type="inferred from homology"/>
<dbReference type="InterPro" id="IPR039424">
    <property type="entry name" value="SBP_5"/>
</dbReference>
<keyword evidence="3 4" id="KW-0732">Signal</keyword>
<sequence length="519" mass="55121">MAIRRTRRGRMAVALVAGLAIAALSACTTSAQNQSTSTASDTLTIAIPPGINSLALPTNCSSPLFSLTYASLINVTADGSYGPGLAESWSYANNNTEFTLKMRTGLKFADGTELNAQSVVDTLKYFQTTPGLNQGYLKPFTSITASDASTVVIKYAEPFIGMETLLANDGECNNGMMISKAGLAEPAKMGTATFGAGPYTLDAANTVSGDHYTLVPNPNYYDTASQHWKKVVLRVFSNATTALDAVKSGQIQVSTVNDGTLVPAAEAAGVDVADGQRLGAGLMIWDRDGTLTPALKNEKVRQAMQYAIDRPNLAKVLGPRYKAFDQFVPDGYTGYDESLVGKYPYDPAKAKALLAEGGFPSGFKLTVATDAADAGAANMAQAVAQQWKAVGIDTTITPITAGSYFTEVGQKKYSVGAVSYALLGDVYFDAVRLTKDPYADVWNPFHPQDSEVDAAYDKLARASETDLPALSVEFNKLITQKAWFVPVAEAPATLYSKGVEVGKSALLGQFDYISWKATS</sequence>
<accession>A0ABS2A4N8</accession>
<keyword evidence="7" id="KW-1185">Reference proteome</keyword>
<dbReference type="PIRSF" id="PIRSF002741">
    <property type="entry name" value="MppA"/>
    <property type="match status" value="1"/>
</dbReference>
<dbReference type="Pfam" id="PF00496">
    <property type="entry name" value="SBP_bac_5"/>
    <property type="match status" value="1"/>
</dbReference>
<dbReference type="InterPro" id="IPR000914">
    <property type="entry name" value="SBP_5_dom"/>
</dbReference>
<comment type="similarity">
    <text evidence="1">Belongs to the bacterial solute-binding protein 5 family.</text>
</comment>